<dbReference type="GO" id="GO:0008168">
    <property type="term" value="F:methyltransferase activity"/>
    <property type="evidence" value="ECO:0007669"/>
    <property type="project" value="UniProtKB-KW"/>
</dbReference>
<name>A0A0U2XC50_9BACT</name>
<dbReference type="PROSITE" id="PS01184">
    <property type="entry name" value="UBIE_2"/>
    <property type="match status" value="1"/>
</dbReference>
<evidence type="ECO:0000256" key="2">
    <source>
        <dbReference type="ARBA" id="ARBA00022679"/>
    </source>
</evidence>
<dbReference type="GO" id="GO:0032259">
    <property type="term" value="P:methylation"/>
    <property type="evidence" value="ECO:0007669"/>
    <property type="project" value="UniProtKB-KW"/>
</dbReference>
<evidence type="ECO:0000256" key="3">
    <source>
        <dbReference type="ARBA" id="ARBA00022691"/>
    </source>
</evidence>
<protein>
    <submittedName>
        <fullName evidence="4">Putative methylase</fullName>
    </submittedName>
</protein>
<dbReference type="SUPFAM" id="SSF53335">
    <property type="entry name" value="S-adenosyl-L-methionine-dependent methyltransferases"/>
    <property type="match status" value="1"/>
</dbReference>
<keyword evidence="1 4" id="KW-0489">Methyltransferase</keyword>
<accession>A0A0U2XC50</accession>
<evidence type="ECO:0000256" key="1">
    <source>
        <dbReference type="ARBA" id="ARBA00022603"/>
    </source>
</evidence>
<dbReference type="InterPro" id="IPR029063">
    <property type="entry name" value="SAM-dependent_MTases_sf"/>
</dbReference>
<dbReference type="Gene3D" id="3.40.50.150">
    <property type="entry name" value="Vaccinia Virus protein VP39"/>
    <property type="match status" value="1"/>
</dbReference>
<dbReference type="AlphaFoldDB" id="A0A0U2XC50"/>
<sequence>MAEKANFSNIYKFYDFINSVITLGFDKSWRKKASTHITGTRVLDLGSGTGAAFQQLQNLEVTAIDPDEKMLQLNKFKNKIIGGAENLPFPDNSFDSVYCAFVWRNLNDPELGLKEVHRVLKPGGKFILLDMTRPKNNFLRILHKIGTFKITFLIGLLTMNFKEYKFLHKSLDKYPQPEIHLTNDLFNGVDTTRMGIFGFVYLALLEK</sequence>
<evidence type="ECO:0000313" key="4">
    <source>
        <dbReference type="EMBL" id="ALS56158.1"/>
    </source>
</evidence>
<proteinExistence type="predicted"/>
<reference evidence="4" key="1">
    <citation type="journal article" date="2016" name="ISME J.">
        <title>Functional metagenomic screen reveals new and diverse microbial rhodopsins.</title>
        <authorList>
            <person name="Pushkarev A."/>
            <person name="Beja O."/>
        </authorList>
    </citation>
    <scope>NUCLEOTIDE SEQUENCE</scope>
</reference>
<keyword evidence="2" id="KW-0808">Transferase</keyword>
<dbReference type="PANTHER" id="PTHR42912:SF93">
    <property type="entry name" value="N6-ADENOSINE-METHYLTRANSFERASE TMT1A"/>
    <property type="match status" value="1"/>
</dbReference>
<dbReference type="PANTHER" id="PTHR42912">
    <property type="entry name" value="METHYLTRANSFERASE"/>
    <property type="match status" value="1"/>
</dbReference>
<dbReference type="EMBL" id="KT201089">
    <property type="protein sequence ID" value="ALS56158.1"/>
    <property type="molecule type" value="Genomic_DNA"/>
</dbReference>
<organism evidence="4">
    <name type="scientific">uncultured bacterium EIL26B11</name>
    <dbReference type="NCBI Taxonomy" id="1768201"/>
    <lineage>
        <taxon>Bacteria</taxon>
        <taxon>environmental samples</taxon>
    </lineage>
</organism>
<dbReference type="Pfam" id="PF01209">
    <property type="entry name" value="Ubie_methyltran"/>
    <property type="match status" value="1"/>
</dbReference>
<dbReference type="CDD" id="cd02440">
    <property type="entry name" value="AdoMet_MTases"/>
    <property type="match status" value="1"/>
</dbReference>
<dbReference type="InterPro" id="IPR023576">
    <property type="entry name" value="UbiE/COQ5_MeTrFase_CS"/>
</dbReference>
<keyword evidence="3" id="KW-0949">S-adenosyl-L-methionine</keyword>
<dbReference type="InterPro" id="IPR050508">
    <property type="entry name" value="Methyltransf_Superfamily"/>
</dbReference>